<accession>A0A383A8G7</accession>
<dbReference type="EMBL" id="UINC01190160">
    <property type="protein sequence ID" value="SVE04176.1"/>
    <property type="molecule type" value="Genomic_DNA"/>
</dbReference>
<feature type="non-terminal residue" evidence="1">
    <location>
        <position position="252"/>
    </location>
</feature>
<gene>
    <name evidence="1" type="ORF">METZ01_LOCUS457030</name>
</gene>
<sequence>NSADYNGGGLSLTGSDVLFDRCIIIDNEAGILVSSPGGGIHVWGGSPEFDRCTVAGNSTSFGQGTGLYLQNAATVEVNNSIFWNGDSIEVLFASDGDPNQLVAGYSDIRGGEDGVQQSDNGAVIWNTGNIDVDPVFVDTANGNYHLLASSMCINAAHPDSTDSDGSRLDMGAYPYLNSYSGPTWYVEPAGNNTAGTGSIENPLASIQSAINFATTTGDSVTVAAGTYVENINFRGRNIQVVGVDRETTIIDG</sequence>
<dbReference type="InterPro" id="IPR012334">
    <property type="entry name" value="Pectin_lyas_fold"/>
</dbReference>
<feature type="non-terminal residue" evidence="1">
    <location>
        <position position="1"/>
    </location>
</feature>
<evidence type="ECO:0000313" key="1">
    <source>
        <dbReference type="EMBL" id="SVE04176.1"/>
    </source>
</evidence>
<evidence type="ECO:0008006" key="2">
    <source>
        <dbReference type="Google" id="ProtNLM"/>
    </source>
</evidence>
<dbReference type="Gene3D" id="2.160.20.10">
    <property type="entry name" value="Single-stranded right-handed beta-helix, Pectin lyase-like"/>
    <property type="match status" value="2"/>
</dbReference>
<reference evidence="1" key="1">
    <citation type="submission" date="2018-05" db="EMBL/GenBank/DDBJ databases">
        <authorList>
            <person name="Lanie J.A."/>
            <person name="Ng W.-L."/>
            <person name="Kazmierczak K.M."/>
            <person name="Andrzejewski T.M."/>
            <person name="Davidsen T.M."/>
            <person name="Wayne K.J."/>
            <person name="Tettelin H."/>
            <person name="Glass J.I."/>
            <person name="Rusch D."/>
            <person name="Podicherti R."/>
            <person name="Tsui H.-C.T."/>
            <person name="Winkler M.E."/>
        </authorList>
    </citation>
    <scope>NUCLEOTIDE SEQUENCE</scope>
</reference>
<dbReference type="AlphaFoldDB" id="A0A383A8G7"/>
<dbReference type="SUPFAM" id="SSF51126">
    <property type="entry name" value="Pectin lyase-like"/>
    <property type="match status" value="2"/>
</dbReference>
<name>A0A383A8G7_9ZZZZ</name>
<proteinExistence type="predicted"/>
<organism evidence="1">
    <name type="scientific">marine metagenome</name>
    <dbReference type="NCBI Taxonomy" id="408172"/>
    <lineage>
        <taxon>unclassified sequences</taxon>
        <taxon>metagenomes</taxon>
        <taxon>ecological metagenomes</taxon>
    </lineage>
</organism>
<protein>
    <recommendedName>
        <fullName evidence="2">DUF1565 domain-containing protein</fullName>
    </recommendedName>
</protein>
<dbReference type="InterPro" id="IPR011050">
    <property type="entry name" value="Pectin_lyase_fold/virulence"/>
</dbReference>